<name>A0A9W6PV57_9ACTN</name>
<proteinExistence type="predicted"/>
<evidence type="ECO:0000313" key="4">
    <source>
        <dbReference type="Proteomes" id="UP001165124"/>
    </source>
</evidence>
<evidence type="ECO:0000256" key="1">
    <source>
        <dbReference type="SAM" id="MobiDB-lite"/>
    </source>
</evidence>
<dbReference type="AlphaFoldDB" id="A0A9W6PV57"/>
<feature type="region of interest" description="Disordered" evidence="1">
    <location>
        <begin position="93"/>
        <end position="118"/>
    </location>
</feature>
<dbReference type="Proteomes" id="UP001165124">
    <property type="component" value="Unassembled WGS sequence"/>
</dbReference>
<accession>A0A9W6PV57</accession>
<gene>
    <name evidence="3" type="ORF">Arub01_17620</name>
</gene>
<keyword evidence="4" id="KW-1185">Reference proteome</keyword>
<protein>
    <recommendedName>
        <fullName evidence="2">HNH nuclease domain-containing protein</fullName>
    </recommendedName>
</protein>
<dbReference type="GO" id="GO:0004519">
    <property type="term" value="F:endonuclease activity"/>
    <property type="evidence" value="ECO:0007669"/>
    <property type="project" value="InterPro"/>
</dbReference>
<evidence type="ECO:0000259" key="2">
    <source>
        <dbReference type="Pfam" id="PF13392"/>
    </source>
</evidence>
<feature type="domain" description="HNH nuclease" evidence="2">
    <location>
        <begin position="43"/>
        <end position="87"/>
    </location>
</feature>
<dbReference type="InterPro" id="IPR003615">
    <property type="entry name" value="HNH_nuc"/>
</dbReference>
<dbReference type="SUPFAM" id="SSF54060">
    <property type="entry name" value="His-Me finger endonucleases"/>
    <property type="match status" value="1"/>
</dbReference>
<evidence type="ECO:0000313" key="3">
    <source>
        <dbReference type="EMBL" id="GLW63518.1"/>
    </source>
</evidence>
<comment type="caution">
    <text evidence="3">The sequence shown here is derived from an EMBL/GenBank/DDBJ whole genome shotgun (WGS) entry which is preliminary data.</text>
</comment>
<dbReference type="EMBL" id="BSRZ01000003">
    <property type="protein sequence ID" value="GLW63518.1"/>
    <property type="molecule type" value="Genomic_DNA"/>
</dbReference>
<reference evidence="3" key="1">
    <citation type="submission" date="2023-02" db="EMBL/GenBank/DDBJ databases">
        <title>Actinomadura rubrobrunea NBRC 14622.</title>
        <authorList>
            <person name="Ichikawa N."/>
            <person name="Sato H."/>
            <person name="Tonouchi N."/>
        </authorList>
    </citation>
    <scope>NUCLEOTIDE SEQUENCE</scope>
    <source>
        <strain evidence="3">NBRC 14622</strain>
    </source>
</reference>
<dbReference type="InterPro" id="IPR044925">
    <property type="entry name" value="His-Me_finger_sf"/>
</dbReference>
<sequence length="214" mass="24175">MFTLPERFTSKVVIDPETGCHVWTASKTRDGYGKFWFDGRHQYAHRVAYAATHGEIPAGMEVDHMCGRRDCVRPDHLQVVTHVENSRFQVTRDGTHPMANRTHCPRGHALTPENNRPDRAARGWRKCLACNRARTALRNALASALGKSWGIPVREAKKDPRVKAIASEAWNWRPASDAEADEMADVLDAVERIESGRRLTKKQKIAAVYRPPSK</sequence>
<dbReference type="RefSeq" id="WP_067912821.1">
    <property type="nucleotide sequence ID" value="NZ_BSRZ01000003.1"/>
</dbReference>
<dbReference type="Pfam" id="PF13392">
    <property type="entry name" value="HNH_3"/>
    <property type="match status" value="1"/>
</dbReference>
<dbReference type="InterPro" id="IPR044930">
    <property type="entry name" value="Homing_endonuclease_His-Me"/>
</dbReference>
<organism evidence="3 4">
    <name type="scientific">Actinomadura rubrobrunea</name>
    <dbReference type="NCBI Taxonomy" id="115335"/>
    <lineage>
        <taxon>Bacteria</taxon>
        <taxon>Bacillati</taxon>
        <taxon>Actinomycetota</taxon>
        <taxon>Actinomycetes</taxon>
        <taxon>Streptosporangiales</taxon>
        <taxon>Thermomonosporaceae</taxon>
        <taxon>Actinomadura</taxon>
    </lineage>
</organism>
<dbReference type="Gene3D" id="3.90.75.10">
    <property type="entry name" value="Homing Intron 3 (I-ppo) Encoded Endonuclease, Chain A"/>
    <property type="match status" value="1"/>
</dbReference>